<evidence type="ECO:0008006" key="3">
    <source>
        <dbReference type="Google" id="ProtNLM"/>
    </source>
</evidence>
<gene>
    <name evidence="1" type="ORF">GDO81_005951</name>
</gene>
<dbReference type="Pfam" id="PF15011">
    <property type="entry name" value="CA109-like"/>
    <property type="match status" value="1"/>
</dbReference>
<evidence type="ECO:0000313" key="2">
    <source>
        <dbReference type="Proteomes" id="UP000824782"/>
    </source>
</evidence>
<dbReference type="PANTHER" id="PTHR16234:SF5">
    <property type="entry name" value="AFG2-INTERACTING RIBOSOME MATURATION FACTOR"/>
    <property type="match status" value="1"/>
</dbReference>
<reference evidence="1" key="1">
    <citation type="thesis" date="2020" institute="ProQuest LLC" country="789 East Eisenhower Parkway, Ann Arbor, MI, USA">
        <title>Comparative Genomics and Chromosome Evolution.</title>
        <authorList>
            <person name="Mudd A.B."/>
        </authorList>
    </citation>
    <scope>NUCLEOTIDE SEQUENCE</scope>
    <source>
        <strain evidence="1">237g6f4</strain>
        <tissue evidence="1">Blood</tissue>
    </source>
</reference>
<dbReference type="InterPro" id="IPR029159">
    <property type="entry name" value="CA109-like"/>
</dbReference>
<accession>A0AAV7CT64</accession>
<organism evidence="1 2">
    <name type="scientific">Engystomops pustulosus</name>
    <name type="common">Tungara frog</name>
    <name type="synonym">Physalaemus pustulosus</name>
    <dbReference type="NCBI Taxonomy" id="76066"/>
    <lineage>
        <taxon>Eukaryota</taxon>
        <taxon>Metazoa</taxon>
        <taxon>Chordata</taxon>
        <taxon>Craniata</taxon>
        <taxon>Vertebrata</taxon>
        <taxon>Euteleostomi</taxon>
        <taxon>Amphibia</taxon>
        <taxon>Batrachia</taxon>
        <taxon>Anura</taxon>
        <taxon>Neobatrachia</taxon>
        <taxon>Hyloidea</taxon>
        <taxon>Leptodactylidae</taxon>
        <taxon>Leiuperinae</taxon>
        <taxon>Engystomops</taxon>
    </lineage>
</organism>
<proteinExistence type="predicted"/>
<dbReference type="PANTHER" id="PTHR16234">
    <property type="entry name" value="SIMILAR TO HYPOTHETICAL PROTEIN FLJ20508"/>
    <property type="match status" value="1"/>
</dbReference>
<dbReference type="EMBL" id="WNYA01000002">
    <property type="protein sequence ID" value="KAG8588320.1"/>
    <property type="molecule type" value="Genomic_DNA"/>
</dbReference>
<keyword evidence="2" id="KW-1185">Reference proteome</keyword>
<dbReference type="AlphaFoldDB" id="A0AAV7CT64"/>
<evidence type="ECO:0000313" key="1">
    <source>
        <dbReference type="EMBL" id="KAG8588320.1"/>
    </source>
</evidence>
<sequence>MRYVCMPEDSALLSLHKSLRRCLDVIDEQQEEWYRALIDCVPLVNTLNNLVDQLLICERVNFSQTPLRGFSILHHQIFYKLEEGIDVTLEKLNRNVRILQGVRDAVSHHVGSVLHVYAVNADEINLETTLERTANSPSLADILEWLKDTEKFFRNQHLERKNLLYMGNDHLQDIRNLYNTWEKLNDLSSIRQNIVQGTVQMMYIFAHCCPVIRDDKWGT</sequence>
<comment type="caution">
    <text evidence="1">The sequence shown here is derived from an EMBL/GenBank/DDBJ whole genome shotgun (WGS) entry which is preliminary data.</text>
</comment>
<dbReference type="Proteomes" id="UP000824782">
    <property type="component" value="Unassembled WGS sequence"/>
</dbReference>
<dbReference type="GO" id="GO:0005634">
    <property type="term" value="C:nucleus"/>
    <property type="evidence" value="ECO:0007669"/>
    <property type="project" value="TreeGrafter"/>
</dbReference>
<protein>
    <recommendedName>
        <fullName evidence="3">Dynein heavy chain tail domain-containing protein</fullName>
    </recommendedName>
</protein>
<name>A0AAV7CT64_ENGPU</name>
<dbReference type="GO" id="GO:0005737">
    <property type="term" value="C:cytoplasm"/>
    <property type="evidence" value="ECO:0007669"/>
    <property type="project" value="TreeGrafter"/>
</dbReference>